<accession>A0A177GES4</accession>
<dbReference type="AlphaFoldDB" id="A0A177GES4"/>
<reference evidence="2 3" key="1">
    <citation type="submission" date="2016-03" db="EMBL/GenBank/DDBJ databases">
        <title>Draft genome sequence of Acetobacter malorum CECT 7742, a strain isolated from strawberry vinegar.</title>
        <authorList>
            <person name="Sainz F."/>
            <person name="Mas A."/>
            <person name="Torija M.J."/>
        </authorList>
    </citation>
    <scope>NUCLEOTIDE SEQUENCE [LARGE SCALE GENOMIC DNA]</scope>
    <source>
        <strain evidence="2 3">CECT 7742</strain>
    </source>
</reference>
<feature type="domain" description="SIP-like Rossmann fold" evidence="1">
    <location>
        <begin position="7"/>
        <end position="80"/>
    </location>
</feature>
<dbReference type="Proteomes" id="UP000077349">
    <property type="component" value="Unassembled WGS sequence"/>
</dbReference>
<evidence type="ECO:0000313" key="3">
    <source>
        <dbReference type="Proteomes" id="UP000077349"/>
    </source>
</evidence>
<gene>
    <name evidence="2" type="ORF">Amal_00302</name>
</gene>
<proteinExistence type="predicted"/>
<organism evidence="2 3">
    <name type="scientific">Acetobacter malorum</name>
    <dbReference type="NCBI Taxonomy" id="178901"/>
    <lineage>
        <taxon>Bacteria</taxon>
        <taxon>Pseudomonadati</taxon>
        <taxon>Pseudomonadota</taxon>
        <taxon>Alphaproteobacteria</taxon>
        <taxon>Acetobacterales</taxon>
        <taxon>Acetobacteraceae</taxon>
        <taxon>Acetobacter</taxon>
    </lineage>
</organism>
<protein>
    <submittedName>
        <fullName evidence="2">Iron-chelator utilization protein</fullName>
    </submittedName>
</protein>
<name>A0A177GES4_9PROT</name>
<dbReference type="InterPro" id="IPR039261">
    <property type="entry name" value="FNR_nucleotide-bd"/>
</dbReference>
<comment type="caution">
    <text evidence="2">The sequence shown here is derived from an EMBL/GenBank/DDBJ whole genome shotgun (WGS) entry which is preliminary data.</text>
</comment>
<sequence length="92" mass="10165">MSRFSLRQPGTARIGVHRPMDAADQAQDILKTLDLLKIEDGTFVWVGAEARVAKAVRQYLLESRKVPLQWIKASGYWVKGQADAAVKDVGAV</sequence>
<dbReference type="Gene3D" id="3.40.50.80">
    <property type="entry name" value="Nucleotide-binding domain of ferredoxin-NADP reductase (FNR) module"/>
    <property type="match status" value="1"/>
</dbReference>
<evidence type="ECO:0000313" key="2">
    <source>
        <dbReference type="EMBL" id="OAG78291.1"/>
    </source>
</evidence>
<evidence type="ECO:0000259" key="1">
    <source>
        <dbReference type="Pfam" id="PF04954"/>
    </source>
</evidence>
<dbReference type="Pfam" id="PF04954">
    <property type="entry name" value="SIP"/>
    <property type="match status" value="1"/>
</dbReference>
<dbReference type="InterPro" id="IPR007037">
    <property type="entry name" value="SIP_rossman_dom"/>
</dbReference>
<dbReference type="PATRIC" id="fig|178901.16.peg.320"/>
<dbReference type="EMBL" id="LVHD01000003">
    <property type="protein sequence ID" value="OAG78291.1"/>
    <property type="molecule type" value="Genomic_DNA"/>
</dbReference>